<dbReference type="InterPro" id="IPR014016">
    <property type="entry name" value="UvrD-like_ATP-bd"/>
</dbReference>
<proteinExistence type="predicted"/>
<keyword evidence="3 5" id="KW-0347">Helicase</keyword>
<keyword evidence="8" id="KW-1185">Reference proteome</keyword>
<evidence type="ECO:0000256" key="1">
    <source>
        <dbReference type="ARBA" id="ARBA00022741"/>
    </source>
</evidence>
<protein>
    <submittedName>
        <fullName evidence="7">UvrD-like Helicase, ATP-binding domain, P-loop containing nucleoside triphosphate hydrolase</fullName>
    </submittedName>
</protein>
<evidence type="ECO:0000313" key="7">
    <source>
        <dbReference type="EMBL" id="PWA46185.1"/>
    </source>
</evidence>
<dbReference type="OrthoDB" id="3156807at2759"/>
<evidence type="ECO:0000259" key="6">
    <source>
        <dbReference type="PROSITE" id="PS51198"/>
    </source>
</evidence>
<dbReference type="SUPFAM" id="SSF52540">
    <property type="entry name" value="P-loop containing nucleoside triphosphate hydrolases"/>
    <property type="match status" value="1"/>
</dbReference>
<keyword evidence="2 5" id="KW-0378">Hydrolase</keyword>
<dbReference type="GO" id="GO:0004386">
    <property type="term" value="F:helicase activity"/>
    <property type="evidence" value="ECO:0007669"/>
    <property type="project" value="UniProtKB-UniRule"/>
</dbReference>
<evidence type="ECO:0000313" key="8">
    <source>
        <dbReference type="Proteomes" id="UP000245207"/>
    </source>
</evidence>
<dbReference type="PANTHER" id="PTHR21529:SF4">
    <property type="entry name" value="TPR AND ANKYRIN REPEAT-CONTAINING PROTEIN 1"/>
    <property type="match status" value="1"/>
</dbReference>
<dbReference type="EMBL" id="PKPP01010411">
    <property type="protein sequence ID" value="PWA46185.1"/>
    <property type="molecule type" value="Genomic_DNA"/>
</dbReference>
<dbReference type="Pfam" id="PF00580">
    <property type="entry name" value="UvrD-helicase"/>
    <property type="match status" value="1"/>
</dbReference>
<organism evidence="7 8">
    <name type="scientific">Artemisia annua</name>
    <name type="common">Sweet wormwood</name>
    <dbReference type="NCBI Taxonomy" id="35608"/>
    <lineage>
        <taxon>Eukaryota</taxon>
        <taxon>Viridiplantae</taxon>
        <taxon>Streptophyta</taxon>
        <taxon>Embryophyta</taxon>
        <taxon>Tracheophyta</taxon>
        <taxon>Spermatophyta</taxon>
        <taxon>Magnoliopsida</taxon>
        <taxon>eudicotyledons</taxon>
        <taxon>Gunneridae</taxon>
        <taxon>Pentapetalae</taxon>
        <taxon>asterids</taxon>
        <taxon>campanulids</taxon>
        <taxon>Asterales</taxon>
        <taxon>Asteraceae</taxon>
        <taxon>Asteroideae</taxon>
        <taxon>Anthemideae</taxon>
        <taxon>Artemisiinae</taxon>
        <taxon>Artemisia</taxon>
    </lineage>
</organism>
<feature type="domain" description="UvrD-like helicase ATP-binding" evidence="6">
    <location>
        <begin position="221"/>
        <end position="601"/>
    </location>
</feature>
<dbReference type="InterPro" id="IPR027417">
    <property type="entry name" value="P-loop_NTPase"/>
</dbReference>
<feature type="binding site" evidence="5">
    <location>
        <begin position="242"/>
        <end position="249"/>
    </location>
    <ligand>
        <name>ATP</name>
        <dbReference type="ChEBI" id="CHEBI:30616"/>
    </ligand>
</feature>
<dbReference type="Proteomes" id="UP000245207">
    <property type="component" value="Unassembled WGS sequence"/>
</dbReference>
<evidence type="ECO:0000256" key="5">
    <source>
        <dbReference type="PROSITE-ProRule" id="PRU00560"/>
    </source>
</evidence>
<dbReference type="Gene3D" id="3.40.50.300">
    <property type="entry name" value="P-loop containing nucleotide triphosphate hydrolases"/>
    <property type="match status" value="1"/>
</dbReference>
<name>A0A2U1LB10_ARTAN</name>
<keyword evidence="4 5" id="KW-0067">ATP-binding</keyword>
<dbReference type="PROSITE" id="PS51198">
    <property type="entry name" value="UVRD_HELICASE_ATP_BIND"/>
    <property type="match status" value="1"/>
</dbReference>
<dbReference type="InterPro" id="IPR039904">
    <property type="entry name" value="TRANK1"/>
</dbReference>
<evidence type="ECO:0000256" key="2">
    <source>
        <dbReference type="ARBA" id="ARBA00022801"/>
    </source>
</evidence>
<gene>
    <name evidence="7" type="ORF">CTI12_AA511310</name>
</gene>
<accession>A0A2U1LB10</accession>
<evidence type="ECO:0000256" key="4">
    <source>
        <dbReference type="ARBA" id="ARBA00022840"/>
    </source>
</evidence>
<dbReference type="PANTHER" id="PTHR21529">
    <property type="entry name" value="MAMMARY TURMOR VIRUS RECEPTOR HOMOLOG 1, 2 MTVR1, 2"/>
    <property type="match status" value="1"/>
</dbReference>
<sequence length="1168" mass="134302">MMFTWVEKDKESLDDLVNRTSVLYKDAKWKVLFSDAFRRSFGMLTCDRLKKLVLSILLRLSTGWRPKRSLGLCQENSSKGLIQFNVEGLYIVCTLDIIKDIQYEQVLKVWDILPFQEFPKLTKRLENIFYAYTEEYINRCTENRFEGYLEVPSCWPASQVMTRFRHLVSDESHNDVSVNPGGGRNYVENSKVSESLLLMKFYLLSYEVVCHSLSGRQVDLPMQMTDEQMDVILVKKSSFIIGRSGTGKTTILIRKLFQNEQRVVNNSVGTYAAENNQLREAEVVHNPDNNKPTVLRQLFVTVSPQLCYAVKQHVSHLTSNSSNGNSSAEIGLEDVDITSEFSDIPDTFIDIPGNIYPLVITFHKFLMMLDGSLGNSFFERFLEAREGFDANSIRSRSVALQTFIRLREVTFDRFCSLYWPHFNSNLTKKLDPSRVFTEIISHIKGGSEGKLSFESYSLLAKSRSSTLTEQKREIIYTLSKAYEKMKTECGEFDLGDFVNDIHQRLRNGNYKGDQIDFVYIDEVQDLSMRQISLFKYICQNVDEGFVFAGDTAQTIAKGIDFRFQDIRSLFYKEFLSTRKSRKEEKGVVSEIKQMLQNFRTHAEPETSLISGEAPVVLESCNDENAIMTIFGGSKSHGEIVGFGAEQVILVRDNRARTEIIEYVGKQALVLTILECKGLEFQLFYEKKFGMATICFERAGDTMWEKLAKACGLRASADQIRETHPESYFSYLREAAGKIYMHKCGKFDAAAECFTLAGCYSEAAEAYVKRDQFSNCLSVCKKESGHFLEDVELTRSIGGLLKEADLLEMAGKFKEAALLLLWYVFISSLWGDGNISWPLKQFAQKEELCNKVKLLAKSDSGVMYNFVCSELKILSDQHNSLPELKEDLCVSRNYRSLRGEILLIRKILDKHLQMNSSDYDWEDKLPVDIDKFCEDKMFQNRVSVRTLAFYWNLWKKHILDILRSIESLENEEPFKSSGHADFCLYYFGVRKQFPKGNTLYLSLNKDADWIRNTCNKGLQRDEKRIHFDGREMVSAIRSYWQSELLSVGIKVLETLDVLRRSKSNGSAFHQSTSLLHIFEVSKFLLDFQCHNLTNPYKKRLQYFLGISLSYLDIVFPLDWRKSVDEDLVSLKETDLSVNLLKEIILQTVDIKALERVIIICLCSRVSVAV</sequence>
<reference evidence="7 8" key="1">
    <citation type="journal article" date="2018" name="Mol. Plant">
        <title>The genome of Artemisia annua provides insight into the evolution of Asteraceae family and artemisinin biosynthesis.</title>
        <authorList>
            <person name="Shen Q."/>
            <person name="Zhang L."/>
            <person name="Liao Z."/>
            <person name="Wang S."/>
            <person name="Yan T."/>
            <person name="Shi P."/>
            <person name="Liu M."/>
            <person name="Fu X."/>
            <person name="Pan Q."/>
            <person name="Wang Y."/>
            <person name="Lv Z."/>
            <person name="Lu X."/>
            <person name="Zhang F."/>
            <person name="Jiang W."/>
            <person name="Ma Y."/>
            <person name="Chen M."/>
            <person name="Hao X."/>
            <person name="Li L."/>
            <person name="Tang Y."/>
            <person name="Lv G."/>
            <person name="Zhou Y."/>
            <person name="Sun X."/>
            <person name="Brodelius P.E."/>
            <person name="Rose J.K.C."/>
            <person name="Tang K."/>
        </authorList>
    </citation>
    <scope>NUCLEOTIDE SEQUENCE [LARGE SCALE GENOMIC DNA]</scope>
    <source>
        <strain evidence="8">cv. Huhao1</strain>
        <tissue evidence="7">Leaf</tissue>
    </source>
</reference>
<comment type="caution">
    <text evidence="7">The sequence shown here is derived from an EMBL/GenBank/DDBJ whole genome shotgun (WGS) entry which is preliminary data.</text>
</comment>
<dbReference type="STRING" id="35608.A0A2U1LB10"/>
<evidence type="ECO:0000256" key="3">
    <source>
        <dbReference type="ARBA" id="ARBA00022806"/>
    </source>
</evidence>
<dbReference type="GO" id="GO:0016787">
    <property type="term" value="F:hydrolase activity"/>
    <property type="evidence" value="ECO:0007669"/>
    <property type="project" value="UniProtKB-UniRule"/>
</dbReference>
<dbReference type="GO" id="GO:0005524">
    <property type="term" value="F:ATP binding"/>
    <property type="evidence" value="ECO:0007669"/>
    <property type="project" value="UniProtKB-UniRule"/>
</dbReference>
<keyword evidence="1 5" id="KW-0547">Nucleotide-binding</keyword>
<dbReference type="AlphaFoldDB" id="A0A2U1LB10"/>